<evidence type="ECO:0000256" key="4">
    <source>
        <dbReference type="ARBA" id="ARBA00022563"/>
    </source>
</evidence>
<evidence type="ECO:0000256" key="3">
    <source>
        <dbReference type="ARBA" id="ARBA00008085"/>
    </source>
</evidence>
<proteinExistence type="inferred from homology"/>
<evidence type="ECO:0000256" key="5">
    <source>
        <dbReference type="ARBA" id="ARBA00022741"/>
    </source>
</evidence>
<dbReference type="Gene3D" id="1.10.286.10">
    <property type="match status" value="1"/>
</dbReference>
<dbReference type="PANTHER" id="PTHR11109">
    <property type="entry name" value="GTP CYCLOHYDROLASE I"/>
    <property type="match status" value="1"/>
</dbReference>
<dbReference type="EC" id="3.5.4.16" evidence="8"/>
<dbReference type="GO" id="GO:0003934">
    <property type="term" value="F:GTP cyclohydrolase I activity"/>
    <property type="evidence" value="ECO:0007669"/>
    <property type="project" value="UniProtKB-UniRule"/>
</dbReference>
<evidence type="ECO:0000313" key="11">
    <source>
        <dbReference type="Proteomes" id="UP000569951"/>
    </source>
</evidence>
<feature type="binding site" evidence="8">
    <location>
        <position position="151"/>
    </location>
    <ligand>
        <name>Zn(2+)</name>
        <dbReference type="ChEBI" id="CHEBI:29105"/>
    </ligand>
</feature>
<evidence type="ECO:0000256" key="6">
    <source>
        <dbReference type="ARBA" id="ARBA00022801"/>
    </source>
</evidence>
<keyword evidence="8" id="KW-0862">Zinc</keyword>
<dbReference type="InterPro" id="IPR018234">
    <property type="entry name" value="GTP_CycHdrlase_I_CS"/>
</dbReference>
<comment type="catalytic activity">
    <reaction evidence="1 8">
        <text>GTP + H2O = 7,8-dihydroneopterin 3'-triphosphate + formate + H(+)</text>
        <dbReference type="Rhea" id="RHEA:17473"/>
        <dbReference type="ChEBI" id="CHEBI:15377"/>
        <dbReference type="ChEBI" id="CHEBI:15378"/>
        <dbReference type="ChEBI" id="CHEBI:15740"/>
        <dbReference type="ChEBI" id="CHEBI:37565"/>
        <dbReference type="ChEBI" id="CHEBI:58462"/>
        <dbReference type="EC" id="3.5.4.16"/>
    </reaction>
</comment>
<dbReference type="EMBL" id="JACHHG010000009">
    <property type="protein sequence ID" value="MBB6099173.1"/>
    <property type="molecule type" value="Genomic_DNA"/>
</dbReference>
<keyword evidence="8" id="KW-0479">Metal-binding</keyword>
<dbReference type="HAMAP" id="MF_00223">
    <property type="entry name" value="FolE"/>
    <property type="match status" value="1"/>
</dbReference>
<dbReference type="PANTHER" id="PTHR11109:SF7">
    <property type="entry name" value="GTP CYCLOHYDROLASE 1"/>
    <property type="match status" value="1"/>
</dbReference>
<protein>
    <recommendedName>
        <fullName evidence="8">GTP cyclohydrolase 1</fullName>
        <ecNumber evidence="8">3.5.4.16</ecNumber>
    </recommendedName>
    <alternativeName>
        <fullName evidence="8">GTP cyclohydrolase I</fullName>
        <shortName evidence="8">GTP-CH-I</shortName>
    </alternativeName>
</protein>
<dbReference type="InterPro" id="IPR001474">
    <property type="entry name" value="GTP_CycHdrlase_I"/>
</dbReference>
<dbReference type="NCBIfam" id="NF006825">
    <property type="entry name" value="PRK09347.1-2"/>
    <property type="match status" value="1"/>
</dbReference>
<dbReference type="InterPro" id="IPR020602">
    <property type="entry name" value="GTP_CycHdrlase_I_dom"/>
</dbReference>
<dbReference type="GO" id="GO:0006729">
    <property type="term" value="P:tetrahydrobiopterin biosynthetic process"/>
    <property type="evidence" value="ECO:0007669"/>
    <property type="project" value="TreeGrafter"/>
</dbReference>
<dbReference type="PROSITE" id="PS00860">
    <property type="entry name" value="GTP_CYCLOHYDROL_1_2"/>
    <property type="match status" value="1"/>
</dbReference>
<comment type="similarity">
    <text evidence="3 8">Belongs to the GTP cyclohydrolase I family.</text>
</comment>
<dbReference type="Gene3D" id="3.30.1130.10">
    <property type="match status" value="1"/>
</dbReference>
<keyword evidence="6 8" id="KW-0378">Hydrolase</keyword>
<sequence length="194" mass="22117">MTVMDKRHSLADLTRHWLETIGEDPNREGLLKTPERVEKAWEFLTGGYQQSLFEVANDAVFQAEGSEMVVVKDIEFYSMCEHHMLPFFGRAHIGYIPNEKILGLSKFARITDMFSRRLQVQERITTQIAEAVQELLQPQGVGVVLEGIHLCMAMRGVQKQQSSTTTSSMLGVFREDARTRAEFIQAIQSRFGVH</sequence>
<dbReference type="GO" id="GO:0046654">
    <property type="term" value="P:tetrahydrofolate biosynthetic process"/>
    <property type="evidence" value="ECO:0007669"/>
    <property type="project" value="UniProtKB-UniRule"/>
</dbReference>
<dbReference type="RefSeq" id="WP_183987916.1">
    <property type="nucleotide sequence ID" value="NZ_JACHHG010000009.1"/>
</dbReference>
<dbReference type="NCBIfam" id="TIGR00063">
    <property type="entry name" value="folE"/>
    <property type="match status" value="1"/>
</dbReference>
<comment type="caution">
    <text evidence="10">The sequence shown here is derived from an EMBL/GenBank/DDBJ whole genome shotgun (WGS) entry which is preliminary data.</text>
</comment>
<dbReference type="Pfam" id="PF01227">
    <property type="entry name" value="GTP_cyclohydroI"/>
    <property type="match status" value="1"/>
</dbReference>
<keyword evidence="4 8" id="KW-0554">One-carbon metabolism</keyword>
<organism evidence="10 11">
    <name type="scientific">Deinobacterium chartae</name>
    <dbReference type="NCBI Taxonomy" id="521158"/>
    <lineage>
        <taxon>Bacteria</taxon>
        <taxon>Thermotogati</taxon>
        <taxon>Deinococcota</taxon>
        <taxon>Deinococci</taxon>
        <taxon>Deinococcales</taxon>
        <taxon>Deinococcaceae</taxon>
        <taxon>Deinobacterium</taxon>
    </lineage>
</organism>
<evidence type="ECO:0000259" key="9">
    <source>
        <dbReference type="Pfam" id="PF01227"/>
    </source>
</evidence>
<keyword evidence="5 8" id="KW-0547">Nucleotide-binding</keyword>
<dbReference type="Proteomes" id="UP000569951">
    <property type="component" value="Unassembled WGS sequence"/>
</dbReference>
<dbReference type="GO" id="GO:0005525">
    <property type="term" value="F:GTP binding"/>
    <property type="evidence" value="ECO:0007669"/>
    <property type="project" value="UniProtKB-KW"/>
</dbReference>
<evidence type="ECO:0000256" key="8">
    <source>
        <dbReference type="HAMAP-Rule" id="MF_00223"/>
    </source>
</evidence>
<keyword evidence="7 8" id="KW-0342">GTP-binding</keyword>
<dbReference type="InterPro" id="IPR043133">
    <property type="entry name" value="GTP-CH-I_C/QueF"/>
</dbReference>
<dbReference type="CDD" id="cd00642">
    <property type="entry name" value="GTP_cyclohydro1"/>
    <property type="match status" value="1"/>
</dbReference>
<dbReference type="InterPro" id="IPR043134">
    <property type="entry name" value="GTP-CH-I_N"/>
</dbReference>
<dbReference type="FunFam" id="3.30.1130.10:FF:000012">
    <property type="entry name" value="GTP cyclohydrolase 1"/>
    <property type="match status" value="1"/>
</dbReference>
<name>A0A841I1Q2_9DEIO</name>
<dbReference type="PROSITE" id="PS00859">
    <property type="entry name" value="GTP_CYCLOHYDROL_1_1"/>
    <property type="match status" value="1"/>
</dbReference>
<feature type="binding site" evidence="8">
    <location>
        <position position="80"/>
    </location>
    <ligand>
        <name>Zn(2+)</name>
        <dbReference type="ChEBI" id="CHEBI:29105"/>
    </ligand>
</feature>
<evidence type="ECO:0000256" key="1">
    <source>
        <dbReference type="ARBA" id="ARBA00001052"/>
    </source>
</evidence>
<dbReference type="GO" id="GO:0006730">
    <property type="term" value="P:one-carbon metabolic process"/>
    <property type="evidence" value="ECO:0007669"/>
    <property type="project" value="UniProtKB-UniRule"/>
</dbReference>
<comment type="subunit">
    <text evidence="8">Homopolymer.</text>
</comment>
<reference evidence="10 11" key="1">
    <citation type="submission" date="2020-08" db="EMBL/GenBank/DDBJ databases">
        <title>Genomic Encyclopedia of Type Strains, Phase IV (KMG-IV): sequencing the most valuable type-strain genomes for metagenomic binning, comparative biology and taxonomic classification.</title>
        <authorList>
            <person name="Goeker M."/>
        </authorList>
    </citation>
    <scope>NUCLEOTIDE SEQUENCE [LARGE SCALE GENOMIC DNA]</scope>
    <source>
        <strain evidence="10 11">DSM 21458</strain>
    </source>
</reference>
<feature type="binding site" evidence="8">
    <location>
        <position position="83"/>
    </location>
    <ligand>
        <name>Zn(2+)</name>
        <dbReference type="ChEBI" id="CHEBI:29105"/>
    </ligand>
</feature>
<feature type="domain" description="GTP cyclohydrolase I" evidence="9">
    <location>
        <begin position="14"/>
        <end position="187"/>
    </location>
</feature>
<evidence type="ECO:0000256" key="7">
    <source>
        <dbReference type="ARBA" id="ARBA00023134"/>
    </source>
</evidence>
<dbReference type="UniPathway" id="UPA00848">
    <property type="reaction ID" value="UER00151"/>
</dbReference>
<accession>A0A841I1Q2</accession>
<evidence type="ECO:0000313" key="10">
    <source>
        <dbReference type="EMBL" id="MBB6099173.1"/>
    </source>
</evidence>
<comment type="pathway">
    <text evidence="2 8">Cofactor biosynthesis; 7,8-dihydroneopterin triphosphate biosynthesis; 7,8-dihydroneopterin triphosphate from GTP: step 1/1.</text>
</comment>
<evidence type="ECO:0000256" key="2">
    <source>
        <dbReference type="ARBA" id="ARBA00005080"/>
    </source>
</evidence>
<dbReference type="AlphaFoldDB" id="A0A841I1Q2"/>
<dbReference type="SUPFAM" id="SSF55620">
    <property type="entry name" value="Tetrahydrobiopterin biosynthesis enzymes-like"/>
    <property type="match status" value="1"/>
</dbReference>
<keyword evidence="11" id="KW-1185">Reference proteome</keyword>
<dbReference type="GO" id="GO:0008270">
    <property type="term" value="F:zinc ion binding"/>
    <property type="evidence" value="ECO:0007669"/>
    <property type="project" value="UniProtKB-UniRule"/>
</dbReference>
<gene>
    <name evidence="8" type="primary">folE</name>
    <name evidence="10" type="ORF">HNR42_002609</name>
</gene>
<dbReference type="NCBIfam" id="NF006826">
    <property type="entry name" value="PRK09347.1-3"/>
    <property type="match status" value="1"/>
</dbReference>
<dbReference type="GO" id="GO:0005737">
    <property type="term" value="C:cytoplasm"/>
    <property type="evidence" value="ECO:0007669"/>
    <property type="project" value="TreeGrafter"/>
</dbReference>